<evidence type="ECO:0000313" key="2">
    <source>
        <dbReference type="EMBL" id="NMP01680.1"/>
    </source>
</evidence>
<dbReference type="Pfam" id="PF01844">
    <property type="entry name" value="HNH"/>
    <property type="match status" value="1"/>
</dbReference>
<organism evidence="2 3">
    <name type="scientific">Pseudoalteromonas arctica</name>
    <dbReference type="NCBI Taxonomy" id="394751"/>
    <lineage>
        <taxon>Bacteria</taxon>
        <taxon>Pseudomonadati</taxon>
        <taxon>Pseudomonadota</taxon>
        <taxon>Gammaproteobacteria</taxon>
        <taxon>Alteromonadales</taxon>
        <taxon>Pseudoalteromonadaceae</taxon>
        <taxon>Pseudoalteromonas</taxon>
    </lineage>
</organism>
<proteinExistence type="predicted"/>
<feature type="domain" description="HNH" evidence="1">
    <location>
        <begin position="210"/>
        <end position="266"/>
    </location>
</feature>
<accession>A0AAP6Y0R8</accession>
<sequence length="282" mass="32289">MNPDVAKKLSLILEKTTKESNDFHLVNSIEQGVIEGFHTFSNGMNSFGGFLISNGSETLWVLIIDWKGDNNYYLVLYPENNNLPPLAELHKETTSQDGTDLTWSYIPRKKDKKNEIRKELFQNVFGALKAVVSLPNDDVTLDDTLNDLFHIAACRVLADNLEENLNSLTPVSFSEGKRLEKKHYSRERSQALVNRAKKIHAKKHKGELPCEVCEFDFKKKYGEKGALYIEAHHKVPLNELDENESRETLVEDLAMVCANCHRMLHRSPYQTIKELKHCLNAF</sequence>
<reference evidence="2 3" key="1">
    <citation type="submission" date="2020-04" db="EMBL/GenBank/DDBJ databases">
        <title>Genome sequencing and assembly of Pseudoalteromonas arctica.</title>
        <authorList>
            <person name="Cook G.M."/>
        </authorList>
    </citation>
    <scope>NUCLEOTIDE SEQUENCE [LARGE SCALE GENOMIC DNA]</scope>
    <source>
        <strain evidence="2 3">NEC-BIFX-2020_001</strain>
    </source>
</reference>
<gene>
    <name evidence="2" type="ORF">HHE94_02920</name>
</gene>
<dbReference type="GO" id="GO:0004519">
    <property type="term" value="F:endonuclease activity"/>
    <property type="evidence" value="ECO:0007669"/>
    <property type="project" value="InterPro"/>
</dbReference>
<dbReference type="InterPro" id="IPR002711">
    <property type="entry name" value="HNH"/>
</dbReference>
<dbReference type="RefSeq" id="WP_169043748.1">
    <property type="nucleotide sequence ID" value="NZ_CANNEU010000007.1"/>
</dbReference>
<dbReference type="GO" id="GO:0008270">
    <property type="term" value="F:zinc ion binding"/>
    <property type="evidence" value="ECO:0007669"/>
    <property type="project" value="InterPro"/>
</dbReference>
<name>A0AAP6Y0R8_9GAMM</name>
<dbReference type="Proteomes" id="UP000549590">
    <property type="component" value="Unassembled WGS sequence"/>
</dbReference>
<evidence type="ECO:0000313" key="3">
    <source>
        <dbReference type="Proteomes" id="UP000549590"/>
    </source>
</evidence>
<dbReference type="AlphaFoldDB" id="A0AAP6Y0R8"/>
<dbReference type="EMBL" id="JABBYB010000001">
    <property type="protein sequence ID" value="NMP01680.1"/>
    <property type="molecule type" value="Genomic_DNA"/>
</dbReference>
<dbReference type="GO" id="GO:0003676">
    <property type="term" value="F:nucleic acid binding"/>
    <property type="evidence" value="ECO:0007669"/>
    <property type="project" value="InterPro"/>
</dbReference>
<comment type="caution">
    <text evidence="2">The sequence shown here is derived from an EMBL/GenBank/DDBJ whole genome shotgun (WGS) entry which is preliminary data.</text>
</comment>
<evidence type="ECO:0000259" key="1">
    <source>
        <dbReference type="Pfam" id="PF01844"/>
    </source>
</evidence>
<protein>
    <recommendedName>
        <fullName evidence="1">HNH domain-containing protein</fullName>
    </recommendedName>
</protein>